<dbReference type="Proteomes" id="UP000822993">
    <property type="component" value="Unassembled WGS sequence"/>
</dbReference>
<protein>
    <recommendedName>
        <fullName evidence="3">Swt1-like HEPN domain-containing protein</fullName>
    </recommendedName>
</protein>
<dbReference type="AlphaFoldDB" id="A0A9D5UD59"/>
<sequence>MMTTVSVTLPEAEDAGQVLASYHTLMAAFGLELGKRYDDYGHQVAGPGWFETLRAARQAEHAKFVPKNRFDPSFVIGEPLFHSTSPLRACLPKGKEFYDFLDDVRTTRNAWQHYSVEPNLDSLEEAAIVVHQVADRVGLAIAGPAEAVLERVESIRRGEWPLAGTAPTESPTIEVEADQETVDEVHREEVASTARQATRPPVGYPWTEEMPERRVRLTVSGGLVDLDSGESLAGLLGDRAPTILAQWISLRPKGELRVADDGATVGYIKGRRILLGFLGEEPAVDPDAPRGFLVPHRYRLKRGDVVDSMSGAHLSDVAVDDPSALVAALAGALPDGSAIRLTTAGDLVVLNDEGPVKITSVTASTWFPDHVSI</sequence>
<evidence type="ECO:0000313" key="1">
    <source>
        <dbReference type="EMBL" id="MBE7702380.1"/>
    </source>
</evidence>
<name>A0A9D5UD59_9CELL</name>
<organism evidence="1 2">
    <name type="scientific">Oerskovia douganii</name>
    <dbReference type="NCBI Taxonomy" id="2762210"/>
    <lineage>
        <taxon>Bacteria</taxon>
        <taxon>Bacillati</taxon>
        <taxon>Actinomycetota</taxon>
        <taxon>Actinomycetes</taxon>
        <taxon>Micrococcales</taxon>
        <taxon>Cellulomonadaceae</taxon>
        <taxon>Oerskovia</taxon>
    </lineage>
</organism>
<accession>A0A9D5UD59</accession>
<gene>
    <name evidence="1" type="ORF">H9623_18975</name>
</gene>
<reference evidence="1 2" key="1">
    <citation type="submission" date="2020-08" db="EMBL/GenBank/DDBJ databases">
        <title>A Genomic Blueprint of the Chicken Gut Microbiome.</title>
        <authorList>
            <person name="Gilroy R."/>
            <person name="Ravi A."/>
            <person name="Getino M."/>
            <person name="Pursley I."/>
            <person name="Horton D.L."/>
            <person name="Alikhan N.-F."/>
            <person name="Baker D."/>
            <person name="Gharbi K."/>
            <person name="Hall N."/>
            <person name="Watson M."/>
            <person name="Adriaenssens E.M."/>
            <person name="Foster-Nyarko E."/>
            <person name="Jarju S."/>
            <person name="Secka A."/>
            <person name="Antonio M."/>
            <person name="Oren A."/>
            <person name="Chaudhuri R."/>
            <person name="La Ragione R.M."/>
            <person name="Hildebrand F."/>
            <person name="Pallen M.J."/>
        </authorList>
    </citation>
    <scope>NUCLEOTIDE SEQUENCE [LARGE SCALE GENOMIC DNA]</scope>
    <source>
        <strain evidence="1 2">Sa1BUA8</strain>
    </source>
</reference>
<proteinExistence type="predicted"/>
<dbReference type="RefSeq" id="WP_193721563.1">
    <property type="nucleotide sequence ID" value="NZ_JACSPN010000046.1"/>
</dbReference>
<keyword evidence="2" id="KW-1185">Reference proteome</keyword>
<evidence type="ECO:0008006" key="3">
    <source>
        <dbReference type="Google" id="ProtNLM"/>
    </source>
</evidence>
<dbReference type="EMBL" id="JACSPN010000046">
    <property type="protein sequence ID" value="MBE7702380.1"/>
    <property type="molecule type" value="Genomic_DNA"/>
</dbReference>
<comment type="caution">
    <text evidence="1">The sequence shown here is derived from an EMBL/GenBank/DDBJ whole genome shotgun (WGS) entry which is preliminary data.</text>
</comment>
<evidence type="ECO:0000313" key="2">
    <source>
        <dbReference type="Proteomes" id="UP000822993"/>
    </source>
</evidence>